<dbReference type="PANTHER" id="PTHR11638">
    <property type="entry name" value="ATP-DEPENDENT CLP PROTEASE"/>
    <property type="match status" value="1"/>
</dbReference>
<dbReference type="GO" id="GO:0005524">
    <property type="term" value="F:ATP binding"/>
    <property type="evidence" value="ECO:0007669"/>
    <property type="project" value="UniProtKB-KW"/>
</dbReference>
<dbReference type="InterPro" id="IPR003593">
    <property type="entry name" value="AAA+_ATPase"/>
</dbReference>
<evidence type="ECO:0000313" key="4">
    <source>
        <dbReference type="EMBL" id="MBB6473163.1"/>
    </source>
</evidence>
<evidence type="ECO:0000256" key="1">
    <source>
        <dbReference type="ARBA" id="ARBA00022741"/>
    </source>
</evidence>
<dbReference type="SMART" id="SM00382">
    <property type="entry name" value="AAA"/>
    <property type="match status" value="1"/>
</dbReference>
<dbReference type="Gene3D" id="3.40.50.300">
    <property type="entry name" value="P-loop containing nucleotide triphosphate hydrolases"/>
    <property type="match status" value="1"/>
</dbReference>
<dbReference type="CDD" id="cd19499">
    <property type="entry name" value="RecA-like_ClpB_Hsp104-like"/>
    <property type="match status" value="1"/>
</dbReference>
<dbReference type="Pfam" id="PF07724">
    <property type="entry name" value="AAA_2"/>
    <property type="match status" value="1"/>
</dbReference>
<reference evidence="4 5" key="1">
    <citation type="submission" date="2020-08" db="EMBL/GenBank/DDBJ databases">
        <title>Sequencing the genomes of 1000 actinobacteria strains.</title>
        <authorList>
            <person name="Klenk H.-P."/>
        </authorList>
    </citation>
    <scope>NUCLEOTIDE SEQUENCE [LARGE SCALE GENOMIC DNA]</scope>
    <source>
        <strain evidence="4 5">DSM 44936</strain>
    </source>
</reference>
<evidence type="ECO:0000259" key="3">
    <source>
        <dbReference type="SMART" id="SM00382"/>
    </source>
</evidence>
<gene>
    <name evidence="4" type="ORF">BJ992_002594</name>
</gene>
<evidence type="ECO:0000256" key="2">
    <source>
        <dbReference type="ARBA" id="ARBA00022840"/>
    </source>
</evidence>
<dbReference type="AlphaFoldDB" id="A0A7X0M5Y1"/>
<evidence type="ECO:0000313" key="5">
    <source>
        <dbReference type="Proteomes" id="UP000555564"/>
    </source>
</evidence>
<accession>A0A7X0M5Y1</accession>
<feature type="domain" description="AAA+ ATPase" evidence="3">
    <location>
        <begin position="336"/>
        <end position="489"/>
    </location>
</feature>
<dbReference type="PANTHER" id="PTHR11638:SF18">
    <property type="entry name" value="HEAT SHOCK PROTEIN 104"/>
    <property type="match status" value="1"/>
</dbReference>
<dbReference type="EMBL" id="JACHIU010000001">
    <property type="protein sequence ID" value="MBB6473163.1"/>
    <property type="molecule type" value="Genomic_DNA"/>
</dbReference>
<dbReference type="RefSeq" id="WP_184980725.1">
    <property type="nucleotide sequence ID" value="NZ_BAAALO010000005.1"/>
</dbReference>
<dbReference type="Proteomes" id="UP000555564">
    <property type="component" value="Unassembled WGS sequence"/>
</dbReference>
<dbReference type="SUPFAM" id="SSF52540">
    <property type="entry name" value="P-loop containing nucleoside triphosphate hydrolases"/>
    <property type="match status" value="1"/>
</dbReference>
<dbReference type="GO" id="GO:0016887">
    <property type="term" value="F:ATP hydrolysis activity"/>
    <property type="evidence" value="ECO:0007669"/>
    <property type="project" value="InterPro"/>
</dbReference>
<keyword evidence="5" id="KW-1185">Reference proteome</keyword>
<organism evidence="4 5">
    <name type="scientific">Sphaerisporangium rubeum</name>
    <dbReference type="NCBI Taxonomy" id="321317"/>
    <lineage>
        <taxon>Bacteria</taxon>
        <taxon>Bacillati</taxon>
        <taxon>Actinomycetota</taxon>
        <taxon>Actinomycetes</taxon>
        <taxon>Streptosporangiales</taxon>
        <taxon>Streptosporangiaceae</taxon>
        <taxon>Sphaerisporangium</taxon>
    </lineage>
</organism>
<dbReference type="GO" id="GO:0034605">
    <property type="term" value="P:cellular response to heat"/>
    <property type="evidence" value="ECO:0007669"/>
    <property type="project" value="TreeGrafter"/>
</dbReference>
<sequence>MNAPAAVPHFVRELCATLPVHSQFVLYGNIRDSFLVRRTPDSVPLLLPMIPTLWEALRVHGYECLVVYDPVDRLLGVQAFGVDPETVSKIENDLLPDVKPSDRLSLADLEPVLRNVTRPQAPRRAAVVIDYASRIAASPDRMRQEERAFFRFAEKLSQVTGARPGPPSRPELLFNPIIWLVEGERDLPAALVVGNDRIRPISVPLPGLEQRTEVAVLEAARLGLSGPDVEESPEIRYFADQTDGMTLRAVREVAVLARDGGHDHSGLPDAIRVYKFGIESNPWRSDHVRRLIIAGEQGIPEKVLGQPEAVTKTMDILKRAALGLSGAQAASAATRPRGILFFAGPTGVGKTELAKAISKVLFGAASEPLRFDMSEFAAEHSADRLIGAPPGYVGYEAGGELTGAVRRDPFRVVLFDEIEKADPRILDKFLQILEDGRLTDGQGRTTYFSECVLVFTSNLGVLVPDPDNPGRLIENGDREDYRVHERKLREAIEEHFEKVLKRPELLNRFGDNIIVFRYISEEVAGQIFDLMLTTIVSRVREVLGVEILVPDDVRALLLKWCTRPERLLKGGRGIGTALESCFVNPLARALFPRGDAGPGARFTVTDVRDDGSGTVSLELR</sequence>
<dbReference type="GO" id="GO:0005737">
    <property type="term" value="C:cytoplasm"/>
    <property type="evidence" value="ECO:0007669"/>
    <property type="project" value="TreeGrafter"/>
</dbReference>
<comment type="caution">
    <text evidence="4">The sequence shown here is derived from an EMBL/GenBank/DDBJ whole genome shotgun (WGS) entry which is preliminary data.</text>
</comment>
<dbReference type="InterPro" id="IPR050130">
    <property type="entry name" value="ClpA_ClpB"/>
</dbReference>
<dbReference type="InterPro" id="IPR003959">
    <property type="entry name" value="ATPase_AAA_core"/>
</dbReference>
<proteinExistence type="predicted"/>
<dbReference type="InterPro" id="IPR027417">
    <property type="entry name" value="P-loop_NTPase"/>
</dbReference>
<dbReference type="PRINTS" id="PR00300">
    <property type="entry name" value="CLPPROTEASEA"/>
</dbReference>
<name>A0A7X0M5Y1_9ACTN</name>
<dbReference type="InterPro" id="IPR001270">
    <property type="entry name" value="ClpA/B"/>
</dbReference>
<protein>
    <submittedName>
        <fullName evidence="4">Energy-coupling factor transporter ATP-binding protein EcfA2</fullName>
    </submittedName>
</protein>
<keyword evidence="1" id="KW-0547">Nucleotide-binding</keyword>
<keyword evidence="2 4" id="KW-0067">ATP-binding</keyword>